<name>A0A1F8EH19_9BACT</name>
<keyword evidence="1" id="KW-0472">Membrane</keyword>
<evidence type="ECO:0000313" key="3">
    <source>
        <dbReference type="Proteomes" id="UP000177117"/>
    </source>
</evidence>
<feature type="transmembrane region" description="Helical" evidence="1">
    <location>
        <begin position="305"/>
        <end position="327"/>
    </location>
</feature>
<dbReference type="Proteomes" id="UP000177117">
    <property type="component" value="Unassembled WGS sequence"/>
</dbReference>
<feature type="transmembrane region" description="Helical" evidence="1">
    <location>
        <begin position="248"/>
        <end position="267"/>
    </location>
</feature>
<comment type="caution">
    <text evidence="2">The sequence shown here is derived from an EMBL/GenBank/DDBJ whole genome shotgun (WGS) entry which is preliminary data.</text>
</comment>
<dbReference type="PANTHER" id="PTHR41771">
    <property type="entry name" value="MEMBRANE PROTEIN-RELATED"/>
    <property type="match status" value="1"/>
</dbReference>
<evidence type="ECO:0000313" key="2">
    <source>
        <dbReference type="EMBL" id="OGN00137.1"/>
    </source>
</evidence>
<proteinExistence type="predicted"/>
<accession>A0A1F8EH19</accession>
<protein>
    <recommendedName>
        <fullName evidence="4">YibE/F family protein</fullName>
    </recommendedName>
</protein>
<keyword evidence="1" id="KW-1133">Transmembrane helix</keyword>
<dbReference type="InterPro" id="IPR012507">
    <property type="entry name" value="YibE_F"/>
</dbReference>
<gene>
    <name evidence="2" type="ORF">A2650_04285</name>
</gene>
<evidence type="ECO:0000256" key="1">
    <source>
        <dbReference type="SAM" id="Phobius"/>
    </source>
</evidence>
<organism evidence="2 3">
    <name type="scientific">Candidatus Yanofskybacteria bacterium RIFCSPHIGHO2_01_FULL_41_53</name>
    <dbReference type="NCBI Taxonomy" id="1802663"/>
    <lineage>
        <taxon>Bacteria</taxon>
        <taxon>Candidatus Yanofskyibacteriota</taxon>
    </lineage>
</organism>
<feature type="transmembrane region" description="Helical" evidence="1">
    <location>
        <begin position="347"/>
        <end position="371"/>
    </location>
</feature>
<dbReference type="Pfam" id="PF07907">
    <property type="entry name" value="YibE_F"/>
    <property type="match status" value="1"/>
</dbReference>
<feature type="transmembrane region" description="Helical" evidence="1">
    <location>
        <begin position="21"/>
        <end position="39"/>
    </location>
</feature>
<feature type="transmembrane region" description="Helical" evidence="1">
    <location>
        <begin position="129"/>
        <end position="147"/>
    </location>
</feature>
<feature type="transmembrane region" description="Helical" evidence="1">
    <location>
        <begin position="154"/>
        <end position="172"/>
    </location>
</feature>
<sequence length="381" mass="41874">MNHQYKKMDYNHIEHGKPNKYAVIVILAVSFITLFLTLGRSSTEDVIGGLVKEIRDERDVSSPMGDKVVKEQELLVELELDDGNKKEVVIVNDFMPVESGDTIFVRGSFFVEEQEERSFDIVDISRKNGILFFTFFFIVLVFITSGWKGFYSLVGLVFSFAVIFSFIVPQILKEANPVFIGVVGSFFILLATLYLSYGFSRKSLSALIGISLSLLFVGVFADTAIKLMDFSGFAGEESMFLSVETDNSLNLVGLLVAGIIIAAVGVLDDVAITQASTVFSLASVDYSLRGLRLFRKSMEVGQDHISAVVNTLVLAYTGAALPLVLLLSLRKVPVEYFISVEIVAEEIARTLIASSGLLLAVPMTAAIAVLFTRTTGNKRYN</sequence>
<keyword evidence="1" id="KW-0812">Transmembrane</keyword>
<dbReference type="AlphaFoldDB" id="A0A1F8EH19"/>
<reference evidence="2 3" key="1">
    <citation type="journal article" date="2016" name="Nat. Commun.">
        <title>Thousands of microbial genomes shed light on interconnected biogeochemical processes in an aquifer system.</title>
        <authorList>
            <person name="Anantharaman K."/>
            <person name="Brown C.T."/>
            <person name="Hug L.A."/>
            <person name="Sharon I."/>
            <person name="Castelle C.J."/>
            <person name="Probst A.J."/>
            <person name="Thomas B.C."/>
            <person name="Singh A."/>
            <person name="Wilkins M.J."/>
            <person name="Karaoz U."/>
            <person name="Brodie E.L."/>
            <person name="Williams K.H."/>
            <person name="Hubbard S.S."/>
            <person name="Banfield J.F."/>
        </authorList>
    </citation>
    <scope>NUCLEOTIDE SEQUENCE [LARGE SCALE GENOMIC DNA]</scope>
</reference>
<feature type="transmembrane region" description="Helical" evidence="1">
    <location>
        <begin position="178"/>
        <end position="197"/>
    </location>
</feature>
<feature type="transmembrane region" description="Helical" evidence="1">
    <location>
        <begin position="204"/>
        <end position="228"/>
    </location>
</feature>
<evidence type="ECO:0008006" key="4">
    <source>
        <dbReference type="Google" id="ProtNLM"/>
    </source>
</evidence>
<dbReference type="PANTHER" id="PTHR41771:SF1">
    <property type="entry name" value="MEMBRANE PROTEIN"/>
    <property type="match status" value="1"/>
</dbReference>
<dbReference type="EMBL" id="MGJD01000028">
    <property type="protein sequence ID" value="OGN00137.1"/>
    <property type="molecule type" value="Genomic_DNA"/>
</dbReference>